<dbReference type="PANTHER" id="PTHR31642:SF310">
    <property type="entry name" value="FATTY ALCOHOL:CAFFEOYL-COA ACYLTRANSFERASE"/>
    <property type="match status" value="1"/>
</dbReference>
<evidence type="ECO:0000313" key="3">
    <source>
        <dbReference type="EMBL" id="ROW02905.1"/>
    </source>
</evidence>
<sequence length="572" mass="62268">MRADQSPQSTTSRVISSRRIFPATRTPAEQATVTRLSIVDATVARFAPCAAVWLYEKTELTPDGALLFDHLETSLLQTLDSFPHFAGQLRWATKEDEVKPGDPNARYLGRPVVVYGTARDPGVGLISAEYDRELGDVVPGPEERRTARKVWVATDFPQDELLPGCDLAFGPSMAHFEGLPGVAVQMTRFRCGGFAVGVTATHCLADAACLLHFVHSWAERSRLLSDIEPQDGAPSSRGRPAARRPEPVFDPGLLDRHAGLAGGAGLDAARVELARSLPMHRFDWWAVDAPGYPGWAEASTVPTRPADDELRALRLSPSAFPPWPTWDRSAPVDHVQIRFGRDEVARMKQAAQAGGPERGDAPLLVVSRLDAVLAHMWILIARARQLQDTDEPVYMDITLGLRARVRPPLPDAFLGSPILLGHVSRPGSELCSAAAAAAAATTTTTTTTTIGSVALLIRQMMSRFTPEAVGAYLHDAAHEVSPQRLWQCFLGERHTIVTSWTRAGAYGVDFFGGGGGRGVTPRYVQGRMPRLDGVLQVMDDVAEAGDFDVSLCMEREAVGRLLRDEMLRAYEC</sequence>
<name>A0A423WHR2_CYTCH</name>
<accession>A0A423WHR2</accession>
<dbReference type="OrthoDB" id="444127at2759"/>
<protein>
    <recommendedName>
        <fullName evidence="5">Transferase</fullName>
    </recommendedName>
</protein>
<evidence type="ECO:0000313" key="4">
    <source>
        <dbReference type="Proteomes" id="UP000284375"/>
    </source>
</evidence>
<gene>
    <name evidence="3" type="ORF">VSDG_01776</name>
</gene>
<comment type="caution">
    <text evidence="3">The sequence shown here is derived from an EMBL/GenBank/DDBJ whole genome shotgun (WGS) entry which is preliminary data.</text>
</comment>
<feature type="region of interest" description="Disordered" evidence="2">
    <location>
        <begin position="226"/>
        <end position="248"/>
    </location>
</feature>
<proteinExistence type="predicted"/>
<dbReference type="PANTHER" id="PTHR31642">
    <property type="entry name" value="TRICHOTHECENE 3-O-ACETYLTRANSFERASE"/>
    <property type="match status" value="1"/>
</dbReference>
<dbReference type="GO" id="GO:0044550">
    <property type="term" value="P:secondary metabolite biosynthetic process"/>
    <property type="evidence" value="ECO:0007669"/>
    <property type="project" value="TreeGrafter"/>
</dbReference>
<dbReference type="Gene3D" id="3.30.559.10">
    <property type="entry name" value="Chloramphenicol acetyltransferase-like domain"/>
    <property type="match status" value="2"/>
</dbReference>
<keyword evidence="4" id="KW-1185">Reference proteome</keyword>
<reference evidence="3 4" key="1">
    <citation type="submission" date="2015-09" db="EMBL/GenBank/DDBJ databases">
        <title>Host preference determinants of Valsa canker pathogens revealed by comparative genomics.</title>
        <authorList>
            <person name="Yin Z."/>
            <person name="Huang L."/>
        </authorList>
    </citation>
    <scope>NUCLEOTIDE SEQUENCE [LARGE SCALE GENOMIC DNA]</scope>
    <source>
        <strain evidence="3 4">YSFL</strain>
    </source>
</reference>
<dbReference type="Proteomes" id="UP000284375">
    <property type="component" value="Unassembled WGS sequence"/>
</dbReference>
<dbReference type="Pfam" id="PF02458">
    <property type="entry name" value="Transferase"/>
    <property type="match status" value="3"/>
</dbReference>
<dbReference type="AlphaFoldDB" id="A0A423WHR2"/>
<dbReference type="InterPro" id="IPR050317">
    <property type="entry name" value="Plant_Fungal_Acyltransferase"/>
</dbReference>
<dbReference type="EMBL" id="LJZO01000004">
    <property type="protein sequence ID" value="ROW02905.1"/>
    <property type="molecule type" value="Genomic_DNA"/>
</dbReference>
<keyword evidence="1" id="KW-0808">Transferase</keyword>
<dbReference type="STRING" id="252740.A0A423WHR2"/>
<dbReference type="InterPro" id="IPR023213">
    <property type="entry name" value="CAT-like_dom_sf"/>
</dbReference>
<organism evidence="3 4">
    <name type="scientific">Cytospora chrysosperma</name>
    <name type="common">Cytospora canker fungus</name>
    <name type="synonym">Sphaeria chrysosperma</name>
    <dbReference type="NCBI Taxonomy" id="252740"/>
    <lineage>
        <taxon>Eukaryota</taxon>
        <taxon>Fungi</taxon>
        <taxon>Dikarya</taxon>
        <taxon>Ascomycota</taxon>
        <taxon>Pezizomycotina</taxon>
        <taxon>Sordariomycetes</taxon>
        <taxon>Sordariomycetidae</taxon>
        <taxon>Diaporthales</taxon>
        <taxon>Cytosporaceae</taxon>
        <taxon>Cytospora</taxon>
    </lineage>
</organism>
<evidence type="ECO:0000256" key="1">
    <source>
        <dbReference type="ARBA" id="ARBA00022679"/>
    </source>
</evidence>
<dbReference type="GO" id="GO:0016747">
    <property type="term" value="F:acyltransferase activity, transferring groups other than amino-acyl groups"/>
    <property type="evidence" value="ECO:0007669"/>
    <property type="project" value="TreeGrafter"/>
</dbReference>
<evidence type="ECO:0000256" key="2">
    <source>
        <dbReference type="SAM" id="MobiDB-lite"/>
    </source>
</evidence>
<evidence type="ECO:0008006" key="5">
    <source>
        <dbReference type="Google" id="ProtNLM"/>
    </source>
</evidence>